<dbReference type="PROSITE" id="PS00189">
    <property type="entry name" value="LIPOYL"/>
    <property type="match status" value="1"/>
</dbReference>
<organism evidence="6 7">
    <name type="scientific">Lyngbya confervoides BDU141951</name>
    <dbReference type="NCBI Taxonomy" id="1574623"/>
    <lineage>
        <taxon>Bacteria</taxon>
        <taxon>Bacillati</taxon>
        <taxon>Cyanobacteriota</taxon>
        <taxon>Cyanophyceae</taxon>
        <taxon>Oscillatoriophycideae</taxon>
        <taxon>Oscillatoriales</taxon>
        <taxon>Microcoleaceae</taxon>
        <taxon>Lyngbya</taxon>
    </lineage>
</organism>
<evidence type="ECO:0000256" key="4">
    <source>
        <dbReference type="PIRSR" id="PIRSR617453-50"/>
    </source>
</evidence>
<dbReference type="InterPro" id="IPR002930">
    <property type="entry name" value="GCV_H"/>
</dbReference>
<comment type="similarity">
    <text evidence="1 3">Belongs to the GcvH family.</text>
</comment>
<dbReference type="Proteomes" id="UP000031561">
    <property type="component" value="Unassembled WGS sequence"/>
</dbReference>
<dbReference type="PROSITE" id="PS50968">
    <property type="entry name" value="BIOTINYL_LIPOYL"/>
    <property type="match status" value="1"/>
</dbReference>
<dbReference type="Pfam" id="PF01597">
    <property type="entry name" value="GCV_H"/>
    <property type="match status" value="1"/>
</dbReference>
<evidence type="ECO:0000256" key="2">
    <source>
        <dbReference type="ARBA" id="ARBA00022823"/>
    </source>
</evidence>
<keyword evidence="7" id="KW-1185">Reference proteome</keyword>
<dbReference type="PANTHER" id="PTHR11715:SF3">
    <property type="entry name" value="GLYCINE CLEAVAGE SYSTEM H PROTEIN-RELATED"/>
    <property type="match status" value="1"/>
</dbReference>
<evidence type="ECO:0000256" key="3">
    <source>
        <dbReference type="HAMAP-Rule" id="MF_00272"/>
    </source>
</evidence>
<dbReference type="SUPFAM" id="SSF51230">
    <property type="entry name" value="Single hybrid motif"/>
    <property type="match status" value="1"/>
</dbReference>
<dbReference type="InterPro" id="IPR000089">
    <property type="entry name" value="Biotin_lipoyl"/>
</dbReference>
<dbReference type="NCBIfam" id="TIGR00527">
    <property type="entry name" value="gcvH"/>
    <property type="match status" value="1"/>
</dbReference>
<evidence type="ECO:0000259" key="5">
    <source>
        <dbReference type="PROSITE" id="PS50968"/>
    </source>
</evidence>
<comment type="function">
    <text evidence="3">The glycine cleavage system catalyzes the degradation of glycine. The H protein shuttles the methylamine group of glycine from the P protein to the T protein.</text>
</comment>
<dbReference type="InterPro" id="IPR011053">
    <property type="entry name" value="Single_hybrid_motif"/>
</dbReference>
<comment type="caution">
    <text evidence="6">The sequence shown here is derived from an EMBL/GenBank/DDBJ whole genome shotgun (WGS) entry which is preliminary data.</text>
</comment>
<name>A0ABD4SZ44_9CYAN</name>
<dbReference type="HAMAP" id="MF_00272">
    <property type="entry name" value="GcvH"/>
    <property type="match status" value="1"/>
</dbReference>
<dbReference type="InterPro" id="IPR017453">
    <property type="entry name" value="GCV_H_sub"/>
</dbReference>
<reference evidence="6 7" key="1">
    <citation type="journal article" date="2015" name="Genome Announc.">
        <title>Draft Genome Sequence of Filamentous Marine Cyanobacterium Lyngbya confervoides Strain BDU141951.</title>
        <authorList>
            <person name="Chandrababunaidu M.M."/>
            <person name="Sen D."/>
            <person name="Tripathy S."/>
        </authorList>
    </citation>
    <scope>NUCLEOTIDE SEQUENCE [LARGE SCALE GENOMIC DNA]</scope>
    <source>
        <strain evidence="6 7">BDU141951</strain>
    </source>
</reference>
<dbReference type="EMBL" id="JTHE03000005">
    <property type="protein sequence ID" value="MCM1981370.1"/>
    <property type="molecule type" value="Genomic_DNA"/>
</dbReference>
<dbReference type="InterPro" id="IPR033753">
    <property type="entry name" value="GCV_H/Fam206"/>
</dbReference>
<evidence type="ECO:0000313" key="6">
    <source>
        <dbReference type="EMBL" id="MCM1981370.1"/>
    </source>
</evidence>
<feature type="domain" description="Lipoyl-binding" evidence="5">
    <location>
        <begin position="24"/>
        <end position="106"/>
    </location>
</feature>
<dbReference type="NCBIfam" id="NF002270">
    <property type="entry name" value="PRK01202.1"/>
    <property type="match status" value="1"/>
</dbReference>
<dbReference type="RefSeq" id="WP_166278785.1">
    <property type="nucleotide sequence ID" value="NZ_JTHE03000005.1"/>
</dbReference>
<keyword evidence="2 3" id="KW-0450">Lipoyl</keyword>
<dbReference type="Gene3D" id="2.40.50.100">
    <property type="match status" value="1"/>
</dbReference>
<comment type="cofactor">
    <cofactor evidence="3">
        <name>(R)-lipoate</name>
        <dbReference type="ChEBI" id="CHEBI:83088"/>
    </cofactor>
    <text evidence="3">Binds 1 lipoyl cofactor covalently.</text>
</comment>
<comment type="subunit">
    <text evidence="3">The glycine cleavage system is composed of four proteins: P, T, L and H.</text>
</comment>
<protein>
    <recommendedName>
        <fullName evidence="3">Glycine cleavage system H protein</fullName>
    </recommendedName>
</protein>
<evidence type="ECO:0000256" key="1">
    <source>
        <dbReference type="ARBA" id="ARBA00009249"/>
    </source>
</evidence>
<gene>
    <name evidence="3 6" type="primary">gcvH</name>
    <name evidence="6" type="ORF">QQ91_0000800</name>
</gene>
<feature type="modified residue" description="N6-lipoyllysine" evidence="3 4">
    <location>
        <position position="65"/>
    </location>
</feature>
<dbReference type="AlphaFoldDB" id="A0ABD4SZ44"/>
<accession>A0ABD4SZ44</accession>
<dbReference type="CDD" id="cd06848">
    <property type="entry name" value="GCS_H"/>
    <property type="match status" value="1"/>
</dbReference>
<evidence type="ECO:0000313" key="7">
    <source>
        <dbReference type="Proteomes" id="UP000031561"/>
    </source>
</evidence>
<sequence>MSFEYPNHLQYLDSHEYVNLDGEIATLGITAFAVDQLGDIVFVELPEVGESITQGEAFGNVESVKAVEELMAPVSGTVTEVNTAVLDSPEVLADSPYDTGWLLKVQLAAPLTNMSHLLSAAAYRQQVEGEA</sequence>
<dbReference type="PANTHER" id="PTHR11715">
    <property type="entry name" value="GLYCINE CLEAVAGE SYSTEM H PROTEIN"/>
    <property type="match status" value="1"/>
</dbReference>
<dbReference type="InterPro" id="IPR003016">
    <property type="entry name" value="2-oxoA_DH_lipoyl-BS"/>
</dbReference>
<dbReference type="GO" id="GO:0019464">
    <property type="term" value="P:glycine decarboxylation via glycine cleavage system"/>
    <property type="evidence" value="ECO:0007669"/>
    <property type="project" value="UniProtKB-UniRule"/>
</dbReference>
<proteinExistence type="inferred from homology"/>